<evidence type="ECO:0000313" key="13">
    <source>
        <dbReference type="EMBL" id="KXS08873.1"/>
    </source>
</evidence>
<keyword evidence="6" id="KW-0560">Oxidoreductase</keyword>
<dbReference type="STRING" id="1344416.A0A138ZXL1"/>
<evidence type="ECO:0000256" key="9">
    <source>
        <dbReference type="ARBA" id="ARBA00023285"/>
    </source>
</evidence>
<reference evidence="13 14" key="1">
    <citation type="journal article" date="2015" name="Genome Biol. Evol.">
        <title>Phylogenomic analyses indicate that early fungi evolved digesting cell walls of algal ancestors of land plants.</title>
        <authorList>
            <person name="Chang Y."/>
            <person name="Wang S."/>
            <person name="Sekimoto S."/>
            <person name="Aerts A.L."/>
            <person name="Choi C."/>
            <person name="Clum A."/>
            <person name="LaButti K.M."/>
            <person name="Lindquist E.A."/>
            <person name="Yee Ngan C."/>
            <person name="Ohm R.A."/>
            <person name="Salamov A.A."/>
            <person name="Grigoriev I.V."/>
            <person name="Spatafora J.W."/>
            <person name="Berbee M.L."/>
        </authorList>
    </citation>
    <scope>NUCLEOTIDE SEQUENCE [LARGE SCALE GENOMIC DNA]</scope>
    <source>
        <strain evidence="13 14">JEL478</strain>
    </source>
</reference>
<dbReference type="InterPro" id="IPR054158">
    <property type="entry name" value="RNR-II_ins_dom"/>
</dbReference>
<proteinExistence type="inferred from homology"/>
<evidence type="ECO:0000259" key="12">
    <source>
        <dbReference type="Pfam" id="PF21995"/>
    </source>
</evidence>
<dbReference type="Gene3D" id="3.20.70.20">
    <property type="match status" value="3"/>
</dbReference>
<dbReference type="GO" id="GO:0031419">
    <property type="term" value="F:cobalamin binding"/>
    <property type="evidence" value="ECO:0007669"/>
    <property type="project" value="UniProtKB-KW"/>
</dbReference>
<keyword evidence="7" id="KW-1015">Disulfide bond</keyword>
<evidence type="ECO:0000259" key="11">
    <source>
        <dbReference type="Pfam" id="PF17975"/>
    </source>
</evidence>
<dbReference type="GO" id="GO:0006260">
    <property type="term" value="P:DNA replication"/>
    <property type="evidence" value="ECO:0007669"/>
    <property type="project" value="UniProtKB-KW"/>
</dbReference>
<keyword evidence="14" id="KW-1185">Reference proteome</keyword>
<dbReference type="InterPro" id="IPR040763">
    <property type="entry name" value="RNR_alpha_hel"/>
</dbReference>
<feature type="domain" description="B12-dependent ribonucleotide reductase insertion" evidence="12">
    <location>
        <begin position="170"/>
        <end position="240"/>
    </location>
</feature>
<evidence type="ECO:0000256" key="8">
    <source>
        <dbReference type="ARBA" id="ARBA00023284"/>
    </source>
</evidence>
<evidence type="ECO:0000256" key="6">
    <source>
        <dbReference type="ARBA" id="ARBA00023002"/>
    </source>
</evidence>
<dbReference type="AlphaFoldDB" id="A0A138ZXL1"/>
<dbReference type="InterPro" id="IPR050862">
    <property type="entry name" value="RdRp_reductase_class-2"/>
</dbReference>
<keyword evidence="8" id="KW-0676">Redox-active center</keyword>
<protein>
    <recommendedName>
        <fullName evidence="3">ribonucleoside-triphosphate reductase (thioredoxin)</fullName>
        <ecNumber evidence="3">1.17.4.2</ecNumber>
    </recommendedName>
</protein>
<dbReference type="SUPFAM" id="SSF51998">
    <property type="entry name" value="PFL-like glycyl radical enzymes"/>
    <property type="match status" value="1"/>
</dbReference>
<dbReference type="PANTHER" id="PTHR43371">
    <property type="entry name" value="VITAMIN B12-DEPENDENT RIBONUCLEOTIDE REDUCTASE"/>
    <property type="match status" value="1"/>
</dbReference>
<comment type="similarity">
    <text evidence="2">Belongs to the class II ribonucleoside-triphosphate reductase family.</text>
</comment>
<dbReference type="Pfam" id="PF17975">
    <property type="entry name" value="RNR_Alpha"/>
    <property type="match status" value="1"/>
</dbReference>
<evidence type="ECO:0000256" key="2">
    <source>
        <dbReference type="ARBA" id="ARBA00005654"/>
    </source>
</evidence>
<dbReference type="OrthoDB" id="14890at2759"/>
<dbReference type="EMBL" id="KQ965937">
    <property type="protein sequence ID" value="KXS08873.1"/>
    <property type="molecule type" value="Genomic_DNA"/>
</dbReference>
<evidence type="ECO:0000256" key="10">
    <source>
        <dbReference type="ARBA" id="ARBA00048987"/>
    </source>
</evidence>
<evidence type="ECO:0000256" key="3">
    <source>
        <dbReference type="ARBA" id="ARBA00012275"/>
    </source>
</evidence>
<dbReference type="GO" id="GO:0004748">
    <property type="term" value="F:ribonucleoside-diphosphate reductase activity, thioredoxin disulfide as acceptor"/>
    <property type="evidence" value="ECO:0007669"/>
    <property type="project" value="TreeGrafter"/>
</dbReference>
<keyword evidence="5" id="KW-0235">DNA replication</keyword>
<dbReference type="Proteomes" id="UP000070544">
    <property type="component" value="Unassembled WGS sequence"/>
</dbReference>
<dbReference type="GO" id="GO:0008998">
    <property type="term" value="F:ribonucleoside-triphosphate reductase (thioredoxin) activity"/>
    <property type="evidence" value="ECO:0007669"/>
    <property type="project" value="UniProtKB-EC"/>
</dbReference>
<accession>A0A138ZXL1</accession>
<keyword evidence="9" id="KW-0170">Cobalt</keyword>
<comment type="cofactor">
    <cofactor evidence="1">
        <name>adenosylcob(III)alamin</name>
        <dbReference type="ChEBI" id="CHEBI:18408"/>
    </cofactor>
</comment>
<comment type="catalytic activity">
    <reaction evidence="10">
        <text>a 2'-deoxyribonucleoside 5'-triphosphate + [thioredoxin]-disulfide + H2O = a ribonucleoside 5'-triphosphate + [thioredoxin]-dithiol</text>
        <dbReference type="Rhea" id="RHEA:12701"/>
        <dbReference type="Rhea" id="RHEA-COMP:10698"/>
        <dbReference type="Rhea" id="RHEA-COMP:10700"/>
        <dbReference type="ChEBI" id="CHEBI:15377"/>
        <dbReference type="ChEBI" id="CHEBI:29950"/>
        <dbReference type="ChEBI" id="CHEBI:50058"/>
        <dbReference type="ChEBI" id="CHEBI:61557"/>
        <dbReference type="ChEBI" id="CHEBI:61560"/>
        <dbReference type="EC" id="1.17.4.2"/>
    </reaction>
</comment>
<sequence length="663" mass="75251">MTNKPIMFTLDPIFLEKYRNIPEPFPNQLSKLVYERTYARLKQDGTHEVWWETVKRVVEGCYTYQRIHVLGNNITWDQEKAQRSAQEMYTRMFTMKFLPPGRGLWSCGTEIVNSRQLYEALNNCAFVSTDEMFKDPLAPFTFMMNQSMLGVGVGFDTEGAGSITIKKPKENTYTHVIEDTREGWVKSLELLLSSYFFGSNTVLFDYSSIRKEGTPLKTFGGIASGPQPLIDLHIKLREVLDRVVNKPISTTTIVDIQNLIGCCVVAGGVRRSSQIAIGNLDDREFGNLKNYEVNPDRMAYGWTSNNSVKVNIGDDYSKIVDAIIKNGEPGIIWLENARKYGRMTDQPNHKDMKVKGVNPCSEMGLESYELCCLLECFITNCDNMSDFLETLKSGYLYAKTVTLGKSADPNINAVQLRNRRIGVSISGVVQFIAKHNVNVLREWLKSGYEYLNQLDMLYSNWLCVPRSIKITTVKPSGTVSLLAGVTPGIHYPQSTYYIRRVRLDRNSHVINDLRKQGYHIEPEELPGSTRLVASFPMCVGEGVRTLQDVTIWEQLGLASLMQELWSDNLVSMTVTFKKEEQNSILPALSLYETKLKSVSFLPLNTTYYPQLPYETITKDQYLKMLAEIKERNQAFSGELVVGEDVRVDTVYDAFCDGDQCGLK</sequence>
<evidence type="ECO:0000256" key="4">
    <source>
        <dbReference type="ARBA" id="ARBA00022628"/>
    </source>
</evidence>
<organism evidence="13 14">
    <name type="scientific">Gonapodya prolifera (strain JEL478)</name>
    <name type="common">Monoblepharis prolifera</name>
    <dbReference type="NCBI Taxonomy" id="1344416"/>
    <lineage>
        <taxon>Eukaryota</taxon>
        <taxon>Fungi</taxon>
        <taxon>Fungi incertae sedis</taxon>
        <taxon>Chytridiomycota</taxon>
        <taxon>Chytridiomycota incertae sedis</taxon>
        <taxon>Monoblepharidomycetes</taxon>
        <taxon>Monoblepharidales</taxon>
        <taxon>Gonapodyaceae</taxon>
        <taxon>Gonapodya</taxon>
    </lineage>
</organism>
<gene>
    <name evidence="13" type="ORF">M427DRAFT_50247</name>
</gene>
<name>A0A138ZXL1_GONPJ</name>
<feature type="domain" description="Ribonucleotide reductase alpha-helical" evidence="11">
    <location>
        <begin position="10"/>
        <end position="109"/>
    </location>
</feature>
<dbReference type="EC" id="1.17.4.2" evidence="3"/>
<evidence type="ECO:0000313" key="14">
    <source>
        <dbReference type="Proteomes" id="UP000070544"/>
    </source>
</evidence>
<evidence type="ECO:0000256" key="7">
    <source>
        <dbReference type="ARBA" id="ARBA00023157"/>
    </source>
</evidence>
<dbReference type="PANTHER" id="PTHR43371:SF1">
    <property type="entry name" value="RIBONUCLEOSIDE-DIPHOSPHATE REDUCTASE"/>
    <property type="match status" value="1"/>
</dbReference>
<dbReference type="Pfam" id="PF21995">
    <property type="entry name" value="RNR-II_ins_dom"/>
    <property type="match status" value="1"/>
</dbReference>
<evidence type="ECO:0000256" key="1">
    <source>
        <dbReference type="ARBA" id="ARBA00001922"/>
    </source>
</evidence>
<keyword evidence="4" id="KW-0846">Cobalamin</keyword>
<evidence type="ECO:0000256" key="5">
    <source>
        <dbReference type="ARBA" id="ARBA00022705"/>
    </source>
</evidence>